<dbReference type="EMBL" id="SSOD01000014">
    <property type="protein sequence ID" value="THF59307.1"/>
    <property type="molecule type" value="Genomic_DNA"/>
</dbReference>
<accession>A0A4S4AIW0</accession>
<dbReference type="OrthoDB" id="196195at2"/>
<organism evidence="3 4">
    <name type="scientific">Pseudothauera rhizosphaerae</name>
    <dbReference type="NCBI Taxonomy" id="2565932"/>
    <lineage>
        <taxon>Bacteria</taxon>
        <taxon>Pseudomonadati</taxon>
        <taxon>Pseudomonadota</taxon>
        <taxon>Betaproteobacteria</taxon>
        <taxon>Rhodocyclales</taxon>
        <taxon>Zoogloeaceae</taxon>
        <taxon>Pseudothauera</taxon>
    </lineage>
</organism>
<dbReference type="AlphaFoldDB" id="A0A4S4AIW0"/>
<comment type="caution">
    <text evidence="3">The sequence shown here is derived from an EMBL/GenBank/DDBJ whole genome shotgun (WGS) entry which is preliminary data.</text>
</comment>
<sequence>MQLAVVVGQVVSTVKCSGFQGDRLLLVDFIDEDGKPQGIRHVAADGIGAGTGEWVLIVQGSSARKTLSDEVPVDMSVVGIVDEVVVGERVTYHK</sequence>
<gene>
    <name evidence="3" type="ORF">E6O51_16460</name>
</gene>
<comment type="subcellular location">
    <subcellularLocation>
        <location evidence="1">Bacterial microcompartment</location>
    </subcellularLocation>
</comment>
<proteinExistence type="predicted"/>
<evidence type="ECO:0000313" key="3">
    <source>
        <dbReference type="EMBL" id="THF59307.1"/>
    </source>
</evidence>
<dbReference type="InterPro" id="IPR004992">
    <property type="entry name" value="EutN_CcmL"/>
</dbReference>
<dbReference type="InterPro" id="IPR036677">
    <property type="entry name" value="EutN_CcmL_sf"/>
</dbReference>
<dbReference type="GO" id="GO:0031469">
    <property type="term" value="C:bacterial microcompartment"/>
    <property type="evidence" value="ECO:0007669"/>
    <property type="project" value="UniProtKB-SubCell"/>
</dbReference>
<dbReference type="PROSITE" id="PS51932">
    <property type="entry name" value="BMV"/>
    <property type="match status" value="1"/>
</dbReference>
<dbReference type="Proteomes" id="UP000307956">
    <property type="component" value="Unassembled WGS sequence"/>
</dbReference>
<dbReference type="Pfam" id="PF03319">
    <property type="entry name" value="EutN_CcmL"/>
    <property type="match status" value="1"/>
</dbReference>
<dbReference type="Gene3D" id="2.40.50.220">
    <property type="entry name" value="EutN/Ccml"/>
    <property type="match status" value="1"/>
</dbReference>
<dbReference type="PANTHER" id="PTHR36539">
    <property type="entry name" value="ETHANOLAMINE UTILIZATION PROTEIN EUTN"/>
    <property type="match status" value="1"/>
</dbReference>
<protein>
    <submittedName>
        <fullName evidence="3">Ethanolamine utilization microcompartment protein EutN</fullName>
    </submittedName>
</protein>
<keyword evidence="4" id="KW-1185">Reference proteome</keyword>
<dbReference type="RefSeq" id="WP_136386092.1">
    <property type="nucleotide sequence ID" value="NZ_SSOD01000014.1"/>
</dbReference>
<dbReference type="PANTHER" id="PTHR36539:SF1">
    <property type="entry name" value="BACTERIAL MICROCOMPARTMENT SHELL VERTEX PROTEIN EUTN"/>
    <property type="match status" value="1"/>
</dbReference>
<dbReference type="SUPFAM" id="SSF159133">
    <property type="entry name" value="EutN/CcmL-like"/>
    <property type="match status" value="1"/>
</dbReference>
<reference evidence="3 4" key="1">
    <citation type="submission" date="2019-04" db="EMBL/GenBank/DDBJ databases">
        <title>Azoarcus rhizosphaerae sp. nov. isolated from rhizosphere of Ficus religiosa.</title>
        <authorList>
            <person name="Lin S.-Y."/>
            <person name="Hameed A."/>
            <person name="Hsu Y.-H."/>
            <person name="Young C.-C."/>
        </authorList>
    </citation>
    <scope>NUCLEOTIDE SEQUENCE [LARGE SCALE GENOMIC DNA]</scope>
    <source>
        <strain evidence="3 4">CC-YHH848</strain>
    </source>
</reference>
<name>A0A4S4AIW0_9RHOO</name>
<evidence type="ECO:0000256" key="2">
    <source>
        <dbReference type="ARBA" id="ARBA00024446"/>
    </source>
</evidence>
<keyword evidence="2" id="KW-1283">Bacterial microcompartment</keyword>
<evidence type="ECO:0000313" key="4">
    <source>
        <dbReference type="Proteomes" id="UP000307956"/>
    </source>
</evidence>
<evidence type="ECO:0000256" key="1">
    <source>
        <dbReference type="ARBA" id="ARBA00024322"/>
    </source>
</evidence>